<dbReference type="PANTHER" id="PTHR37817">
    <property type="entry name" value="N-ACETYLTRANSFERASE EIS"/>
    <property type="match status" value="1"/>
</dbReference>
<dbReference type="InterPro" id="IPR000182">
    <property type="entry name" value="GNAT_dom"/>
</dbReference>
<evidence type="ECO:0000313" key="3">
    <source>
        <dbReference type="Proteomes" id="UP000284178"/>
    </source>
</evidence>
<comment type="caution">
    <text evidence="2">The sequence shown here is derived from an EMBL/GenBank/DDBJ whole genome shotgun (WGS) entry which is preliminary data.</text>
</comment>
<keyword evidence="2" id="KW-0808">Transferase</keyword>
<dbReference type="GO" id="GO:0030649">
    <property type="term" value="P:aminoglycoside antibiotic catabolic process"/>
    <property type="evidence" value="ECO:0007669"/>
    <property type="project" value="TreeGrafter"/>
</dbReference>
<evidence type="ECO:0000313" key="2">
    <source>
        <dbReference type="EMBL" id="RGR72132.1"/>
    </source>
</evidence>
<dbReference type="Pfam" id="PF13527">
    <property type="entry name" value="Acetyltransf_9"/>
    <property type="match status" value="1"/>
</dbReference>
<dbReference type="PANTHER" id="PTHR37817:SF1">
    <property type="entry name" value="N-ACETYLTRANSFERASE EIS"/>
    <property type="match status" value="1"/>
</dbReference>
<reference evidence="2 3" key="1">
    <citation type="submission" date="2018-08" db="EMBL/GenBank/DDBJ databases">
        <title>A genome reference for cultivated species of the human gut microbiota.</title>
        <authorList>
            <person name="Zou Y."/>
            <person name="Xue W."/>
            <person name="Luo G."/>
        </authorList>
    </citation>
    <scope>NUCLEOTIDE SEQUENCE [LARGE SCALE GENOMIC DNA]</scope>
    <source>
        <strain evidence="2 3">AF24-29</strain>
    </source>
</reference>
<dbReference type="Gene3D" id="3.40.630.30">
    <property type="match status" value="2"/>
</dbReference>
<dbReference type="AlphaFoldDB" id="A0A412FVH2"/>
<dbReference type="InterPro" id="IPR016181">
    <property type="entry name" value="Acyl_CoA_acyltransferase"/>
</dbReference>
<dbReference type="SUPFAM" id="SSF55729">
    <property type="entry name" value="Acyl-CoA N-acyltransferases (Nat)"/>
    <property type="match status" value="1"/>
</dbReference>
<dbReference type="Proteomes" id="UP000284178">
    <property type="component" value="Unassembled WGS sequence"/>
</dbReference>
<gene>
    <name evidence="2" type="ORF">DWY25_12550</name>
</gene>
<keyword evidence="3" id="KW-1185">Reference proteome</keyword>
<dbReference type="InterPro" id="IPR051554">
    <property type="entry name" value="Acetyltransferase_Eis"/>
</dbReference>
<dbReference type="PROSITE" id="PS51186">
    <property type="entry name" value="GNAT"/>
    <property type="match status" value="1"/>
</dbReference>
<evidence type="ECO:0000259" key="1">
    <source>
        <dbReference type="PROSITE" id="PS51186"/>
    </source>
</evidence>
<feature type="domain" description="N-acetyltransferase" evidence="1">
    <location>
        <begin position="7"/>
        <end position="148"/>
    </location>
</feature>
<dbReference type="GO" id="GO:0034069">
    <property type="term" value="F:aminoglycoside N-acetyltransferase activity"/>
    <property type="evidence" value="ECO:0007669"/>
    <property type="project" value="TreeGrafter"/>
</dbReference>
<accession>A0A412FVH2</accession>
<organism evidence="2 3">
    <name type="scientific">Holdemania filiformis</name>
    <dbReference type="NCBI Taxonomy" id="61171"/>
    <lineage>
        <taxon>Bacteria</taxon>
        <taxon>Bacillati</taxon>
        <taxon>Bacillota</taxon>
        <taxon>Erysipelotrichia</taxon>
        <taxon>Erysipelotrichales</taxon>
        <taxon>Erysipelotrichaceae</taxon>
        <taxon>Holdemania</taxon>
    </lineage>
</organism>
<proteinExistence type="predicted"/>
<sequence>MWKGESAMISKALPQEKKIVYGIWKQVFAGDDGGYTDYFFRTLYKPENTLVLKESGNIVSTLMRIPHSIMLAGHILETSMILGVATIPSYRKRGCMHELMNDVLDEVEHRELVTLIQAYNPSMYTQFGFEMVYYRRRYTVHRSQIPLCSNEGLTYKVQSQDLLDVYTAYVRRFDGFYLRTKEDFDHLLEECNAEGGKLIAYYDQNKQIQGYASLYQTAQGIEVRECIYLNSVALFKLLNLALQLKPEIILHTTQDEHLEKIIKDVTWQDYGFTMARINDYDLFNRLYGSAVTSPKEAFALSGKPLFMHEYA</sequence>
<dbReference type="EMBL" id="QRUP01000016">
    <property type="protein sequence ID" value="RGR72132.1"/>
    <property type="molecule type" value="Genomic_DNA"/>
</dbReference>
<name>A0A412FVH2_9FIRM</name>
<protein>
    <submittedName>
        <fullName evidence="2">GNAT family N-acetyltransferase</fullName>
    </submittedName>
</protein>